<sequence>MCAVSSGLSVAIPVTGYSSEFLYQRIRRVSLTIVPSNSTTALRRCALCIRQKGFYLSLDRLEYIQGSRSSITQALHRWPILLHLQHTASRRFLIKFNQRTFQPVMPGRTFGSNSPLGFRTKLP</sequence>
<comment type="caution">
    <text evidence="1">The sequence shown here is derived from an EMBL/GenBank/DDBJ whole genome shotgun (WGS) entry which is preliminary data.</text>
</comment>
<dbReference type="AlphaFoldDB" id="A0AAV4X8K1"/>
<proteinExistence type="predicted"/>
<accession>A0AAV4X8K1</accession>
<evidence type="ECO:0000313" key="1">
    <source>
        <dbReference type="EMBL" id="GIY90300.1"/>
    </source>
</evidence>
<protein>
    <submittedName>
        <fullName evidence="1">Uncharacterized protein</fullName>
    </submittedName>
</protein>
<dbReference type="EMBL" id="BPLQ01015712">
    <property type="protein sequence ID" value="GIY90300.1"/>
    <property type="molecule type" value="Genomic_DNA"/>
</dbReference>
<keyword evidence="2" id="KW-1185">Reference proteome</keyword>
<evidence type="ECO:0000313" key="2">
    <source>
        <dbReference type="Proteomes" id="UP001054837"/>
    </source>
</evidence>
<gene>
    <name evidence="1" type="ORF">CDAR_416831</name>
</gene>
<dbReference type="Proteomes" id="UP001054837">
    <property type="component" value="Unassembled WGS sequence"/>
</dbReference>
<name>A0AAV4X8K1_9ARAC</name>
<reference evidence="1 2" key="1">
    <citation type="submission" date="2021-06" db="EMBL/GenBank/DDBJ databases">
        <title>Caerostris darwini draft genome.</title>
        <authorList>
            <person name="Kono N."/>
            <person name="Arakawa K."/>
        </authorList>
    </citation>
    <scope>NUCLEOTIDE SEQUENCE [LARGE SCALE GENOMIC DNA]</scope>
</reference>
<organism evidence="1 2">
    <name type="scientific">Caerostris darwini</name>
    <dbReference type="NCBI Taxonomy" id="1538125"/>
    <lineage>
        <taxon>Eukaryota</taxon>
        <taxon>Metazoa</taxon>
        <taxon>Ecdysozoa</taxon>
        <taxon>Arthropoda</taxon>
        <taxon>Chelicerata</taxon>
        <taxon>Arachnida</taxon>
        <taxon>Araneae</taxon>
        <taxon>Araneomorphae</taxon>
        <taxon>Entelegynae</taxon>
        <taxon>Araneoidea</taxon>
        <taxon>Araneidae</taxon>
        <taxon>Caerostris</taxon>
    </lineage>
</organism>